<proteinExistence type="predicted"/>
<organism evidence="2 3">
    <name type="scientific">Halomonas stenophila</name>
    <dbReference type="NCBI Taxonomy" id="795312"/>
    <lineage>
        <taxon>Bacteria</taxon>
        <taxon>Pseudomonadati</taxon>
        <taxon>Pseudomonadota</taxon>
        <taxon>Gammaproteobacteria</taxon>
        <taxon>Oceanospirillales</taxon>
        <taxon>Halomonadaceae</taxon>
        <taxon>Halomonas</taxon>
    </lineage>
</organism>
<dbReference type="InterPro" id="IPR002560">
    <property type="entry name" value="Transposase_DDE"/>
</dbReference>
<comment type="caution">
    <text evidence="2">The sequence shown here is derived from an EMBL/GenBank/DDBJ whole genome shotgun (WGS) entry which is preliminary data.</text>
</comment>
<dbReference type="RefSeq" id="WP_183384396.1">
    <property type="nucleotide sequence ID" value="NZ_JACHXR010000008.1"/>
</dbReference>
<evidence type="ECO:0000259" key="1">
    <source>
        <dbReference type="Pfam" id="PF01610"/>
    </source>
</evidence>
<dbReference type="AlphaFoldDB" id="A0A7W5HLT1"/>
<dbReference type="Proteomes" id="UP000518892">
    <property type="component" value="Unassembled WGS sequence"/>
</dbReference>
<evidence type="ECO:0000313" key="2">
    <source>
        <dbReference type="EMBL" id="MBB3231926.1"/>
    </source>
</evidence>
<reference evidence="2 3" key="1">
    <citation type="submission" date="2020-08" db="EMBL/GenBank/DDBJ databases">
        <title>Genomic Encyclopedia of Type Strains, Phase III (KMG-III): the genomes of soil and plant-associated and newly described type strains.</title>
        <authorList>
            <person name="Whitman W."/>
        </authorList>
    </citation>
    <scope>NUCLEOTIDE SEQUENCE [LARGE SCALE GENOMIC DNA]</scope>
    <source>
        <strain evidence="2 3">CECT 7744</strain>
    </source>
</reference>
<feature type="domain" description="Transposase IS204/IS1001/IS1096/IS1165 DDE" evidence="1">
    <location>
        <begin position="7"/>
        <end position="77"/>
    </location>
</feature>
<gene>
    <name evidence="2" type="ORF">FHR97_002789</name>
</gene>
<accession>A0A7W5HLT1</accession>
<keyword evidence="3" id="KW-1185">Reference proteome</keyword>
<protein>
    <submittedName>
        <fullName evidence="2">Transposase</fullName>
    </submittedName>
</protein>
<sequence length="88" mass="10049">MRDPSHDKTAIESFSAYLAKHGGDPVNLAEVVCDKFQAFLSGIAEILPNAEVTVDWFPIVQTFTKSPDEVHKKEHREKWHLRLCGRRC</sequence>
<evidence type="ECO:0000313" key="3">
    <source>
        <dbReference type="Proteomes" id="UP000518892"/>
    </source>
</evidence>
<dbReference type="Pfam" id="PF01610">
    <property type="entry name" value="DDE_Tnp_ISL3"/>
    <property type="match status" value="1"/>
</dbReference>
<name>A0A7W5HLT1_9GAMM</name>
<dbReference type="EMBL" id="JACHXR010000008">
    <property type="protein sequence ID" value="MBB3231926.1"/>
    <property type="molecule type" value="Genomic_DNA"/>
</dbReference>